<dbReference type="PIRSF" id="PIRSF006779">
    <property type="entry name" value="UCP006779"/>
    <property type="match status" value="1"/>
</dbReference>
<gene>
    <name evidence="5" type="ORF">H6G24_04210</name>
</gene>
<keyword evidence="6" id="KW-1185">Reference proteome</keyword>
<dbReference type="InterPro" id="IPR046469">
    <property type="entry name" value="SAM_HAT_N"/>
</dbReference>
<accession>A0ABR8A4J2</accession>
<protein>
    <submittedName>
        <fullName evidence="5">SAM-dependent chlorinase/fluorinase</fullName>
    </submittedName>
</protein>
<comment type="similarity">
    <text evidence="2">Belongs to the SAM hydrolase / SAM-dependent halogenase family.</text>
</comment>
<dbReference type="Pfam" id="PF01887">
    <property type="entry name" value="SAM_HAT_N"/>
    <property type="match status" value="1"/>
</dbReference>
<evidence type="ECO:0000256" key="2">
    <source>
        <dbReference type="ARBA" id="ARBA00024035"/>
    </source>
</evidence>
<dbReference type="InterPro" id="IPR023228">
    <property type="entry name" value="SAM_OH_AdoTrfase_N_sf"/>
</dbReference>
<dbReference type="Gene3D" id="2.40.30.90">
    <property type="entry name" value="Bacterial fluorinating enzyme like"/>
    <property type="match status" value="1"/>
</dbReference>
<reference evidence="5 6" key="1">
    <citation type="journal article" date="2020" name="ISME J.">
        <title>Comparative genomics reveals insights into cyanobacterial evolution and habitat adaptation.</title>
        <authorList>
            <person name="Chen M.Y."/>
            <person name="Teng W.K."/>
            <person name="Zhao L."/>
            <person name="Hu C.X."/>
            <person name="Zhou Y.K."/>
            <person name="Han B.P."/>
            <person name="Song L.R."/>
            <person name="Shu W.S."/>
        </authorList>
    </citation>
    <scope>NUCLEOTIDE SEQUENCE [LARGE SCALE GENOMIC DNA]</scope>
    <source>
        <strain evidence="5 6">FACHB-288</strain>
    </source>
</reference>
<dbReference type="PANTHER" id="PTHR35092">
    <property type="entry name" value="CHLORINASE MJ1651"/>
    <property type="match status" value="1"/>
</dbReference>
<organism evidence="5 6">
    <name type="scientific">Calothrix parietina FACHB-288</name>
    <dbReference type="NCBI Taxonomy" id="2692896"/>
    <lineage>
        <taxon>Bacteria</taxon>
        <taxon>Bacillati</taxon>
        <taxon>Cyanobacteriota</taxon>
        <taxon>Cyanophyceae</taxon>
        <taxon>Nostocales</taxon>
        <taxon>Calotrichaceae</taxon>
        <taxon>Calothrix</taxon>
    </lineage>
</organism>
<dbReference type="EMBL" id="JACJQH010000005">
    <property type="protein sequence ID" value="MBD2194698.1"/>
    <property type="molecule type" value="Genomic_DNA"/>
</dbReference>
<dbReference type="InterPro" id="IPR046470">
    <property type="entry name" value="SAM_HAT_C"/>
</dbReference>
<proteinExistence type="inferred from homology"/>
<feature type="domain" description="S-adenosyl-l-methionine hydroxide adenosyltransferase N-terminal" evidence="3">
    <location>
        <begin position="25"/>
        <end position="171"/>
    </location>
</feature>
<evidence type="ECO:0000259" key="3">
    <source>
        <dbReference type="Pfam" id="PF01887"/>
    </source>
</evidence>
<dbReference type="Pfam" id="PF20257">
    <property type="entry name" value="SAM_HAT_C"/>
    <property type="match status" value="1"/>
</dbReference>
<dbReference type="InterPro" id="IPR002747">
    <property type="entry name" value="SAM_OH_AdoTrfase"/>
</dbReference>
<name>A0ABR8A4J2_9CYAN</name>
<dbReference type="RefSeq" id="WP_190542030.1">
    <property type="nucleotide sequence ID" value="NZ_CAWPNO010000084.1"/>
</dbReference>
<keyword evidence="1" id="KW-0949">S-adenosyl-L-methionine</keyword>
<evidence type="ECO:0000313" key="5">
    <source>
        <dbReference type="EMBL" id="MBD2194698.1"/>
    </source>
</evidence>
<evidence type="ECO:0000313" key="6">
    <source>
        <dbReference type="Proteomes" id="UP000658514"/>
    </source>
</evidence>
<evidence type="ECO:0000259" key="4">
    <source>
        <dbReference type="Pfam" id="PF20257"/>
    </source>
</evidence>
<feature type="domain" description="S-adenosyl-l-methionine hydroxide adenosyltransferase C-terminal" evidence="4">
    <location>
        <begin position="196"/>
        <end position="275"/>
    </location>
</feature>
<evidence type="ECO:0000256" key="1">
    <source>
        <dbReference type="ARBA" id="ARBA00022691"/>
    </source>
</evidence>
<dbReference type="SUPFAM" id="SSF102522">
    <property type="entry name" value="Bacterial fluorinating enzyme, N-terminal domain"/>
    <property type="match status" value="1"/>
</dbReference>
<comment type="caution">
    <text evidence="5">The sequence shown here is derived from an EMBL/GenBank/DDBJ whole genome shotgun (WGS) entry which is preliminary data.</text>
</comment>
<dbReference type="Proteomes" id="UP000658514">
    <property type="component" value="Unassembled WGS sequence"/>
</dbReference>
<dbReference type="SUPFAM" id="SSF101852">
    <property type="entry name" value="Bacterial fluorinating enzyme, C-terminal domain"/>
    <property type="match status" value="1"/>
</dbReference>
<dbReference type="Gene3D" id="3.40.50.10790">
    <property type="entry name" value="S-adenosyl-l-methionine hydroxide adenosyltransferase, N-terminal"/>
    <property type="match status" value="1"/>
</dbReference>
<sequence>MTIDRAIISDASSPQQQKLPQPGIVTLLSDFGDRDIYVGVMKGAIAQINPNLKVIDLTHQIPPQNIAAARFCLMNAYPYFPVGTVHIAVVDPGVGSSRRAIAIQCAMGFLVGPDNGLFSGVLSQNIAIAAVELTNFNYWRNSQPSNTFHGRDIFAPVGANLANGVPIQELGTAIDPATLVQLNIGECQQTASGFLGNIQYIDHFGNLVSNIPGSYVQGKSWYVQVRDLTIPGGETYSNVGIGEAIALVESNGWVEIAINNGNAHLQLQINLQDSLEVINY</sequence>
<dbReference type="PANTHER" id="PTHR35092:SF1">
    <property type="entry name" value="CHLORINASE MJ1651"/>
    <property type="match status" value="1"/>
</dbReference>
<dbReference type="InterPro" id="IPR023227">
    <property type="entry name" value="SAM_OH_AdoTrfase_C_sf"/>
</dbReference>